<reference evidence="19" key="1">
    <citation type="journal article" date="2017" name="bioRxiv">
        <title>Comparative analysis of the genomes of Stylophora pistillata and Acropora digitifera provides evidence for extensive differences between species of corals.</title>
        <authorList>
            <person name="Voolstra C.R."/>
            <person name="Li Y."/>
            <person name="Liew Y.J."/>
            <person name="Baumgarten S."/>
            <person name="Zoccola D."/>
            <person name="Flot J.-F."/>
            <person name="Tambutte S."/>
            <person name="Allemand D."/>
            <person name="Aranda M."/>
        </authorList>
    </citation>
    <scope>NUCLEOTIDE SEQUENCE [LARGE SCALE GENOMIC DNA]</scope>
</reference>
<dbReference type="SUPFAM" id="SSF57414">
    <property type="entry name" value="Hairpin loop containing domain-like"/>
    <property type="match status" value="1"/>
</dbReference>
<keyword evidence="10" id="KW-1133">Transmembrane helix</keyword>
<name>A0A2B4RG52_STYPI</name>
<dbReference type="GO" id="GO:0005524">
    <property type="term" value="F:ATP binding"/>
    <property type="evidence" value="ECO:0007669"/>
    <property type="project" value="UniProtKB-KW"/>
</dbReference>
<organism evidence="18 19">
    <name type="scientific">Stylophora pistillata</name>
    <name type="common">Smooth cauliflower coral</name>
    <dbReference type="NCBI Taxonomy" id="50429"/>
    <lineage>
        <taxon>Eukaryota</taxon>
        <taxon>Metazoa</taxon>
        <taxon>Cnidaria</taxon>
        <taxon>Anthozoa</taxon>
        <taxon>Hexacorallia</taxon>
        <taxon>Scleractinia</taxon>
        <taxon>Astrocoeniina</taxon>
        <taxon>Pocilloporidae</taxon>
        <taxon>Stylophora</taxon>
    </lineage>
</organism>
<keyword evidence="14" id="KW-0675">Receptor</keyword>
<evidence type="ECO:0000256" key="6">
    <source>
        <dbReference type="ARBA" id="ARBA00022729"/>
    </source>
</evidence>
<keyword evidence="13" id="KW-1015">Disulfide bond</keyword>
<keyword evidence="7" id="KW-0547">Nucleotide-binding</keyword>
<protein>
    <recommendedName>
        <fullName evidence="2">receptor protein-tyrosine kinase</fullName>
        <ecNumber evidence="2">2.7.10.1</ecNumber>
    </recommendedName>
</protein>
<evidence type="ECO:0000256" key="11">
    <source>
        <dbReference type="ARBA" id="ARBA00023136"/>
    </source>
</evidence>
<feature type="region of interest" description="Disordered" evidence="16">
    <location>
        <begin position="670"/>
        <end position="698"/>
    </location>
</feature>
<sequence>MADKRGREWGDSSSETETESDSGDTHSRNKDQKQTKKKKKYKTRYSKEWEKTYPFLKACSTHVSEKEYKFHCSCCNSNLSCAQGGINDVAKHASTPKHKMNKAATSSSLRKFLRKPAEDATTVHPSIQAEVKMAMMIVHHNTFFNLSDHLTRLVNSEFQGSAAAENFACGRTKTSAIINCLGNEFKAELVEDMKKFPFSFMIDGSNDTGIAKMNIESVVITMQFSLFIALCYFCEIFSQECKKDEHAILGMMLRRHTFKTIKSSNAAECNQACNDDFRCHSFNYVIREELCELNNRTKEARPENFVANSERYYVKSNMRSEVNFTVGKGSGRFGSIQTFTVPRTSRYLIKARGARGGIHSYNYGDSPGTYYGGKGAFVEGKFRLNKGTALNIVVGQRGGDSVEVKGGQSTSQTAAQLGKSVEDNAGTGGGGGSFVYTTDDMLLLAAGGGGGASGGYNGVDGQAGLGGTSSVGKVSSRTRNGGTGGQPGECNSKGASYHEGVGAGWFGEGYARRGSSHGERGGSRAEGWVGGKAGSMNSDNNGGPAPGAVGGFGVGRGGSEDNGASGGGGGYPGGGSGTHEKQAGGGGGSYCNGEDCFSLTGGDSVEVKGGQSTSQTAAQLGKSVEDNAGTGGGGGSFVYTTDDMLLLAAGGGGGASGGYNGVDGQAGLGGTSSVGKVSSRTRNGGTGGQPGECNREGASYHGGVGAGWFGQGCARHGSSHGERGGSRAEGWVGGKAGSMNSGNNGGPAPGAVGGFGGGGGGSEDNGASGGGGGYSGGGSGTHEKQAGGGGGSYCNGEDCFSLTGENSNDDGVVQILELLS</sequence>
<evidence type="ECO:0000256" key="12">
    <source>
        <dbReference type="ARBA" id="ARBA00023137"/>
    </source>
</evidence>
<dbReference type="GO" id="GO:0004714">
    <property type="term" value="F:transmembrane receptor protein tyrosine kinase activity"/>
    <property type="evidence" value="ECO:0007669"/>
    <property type="project" value="UniProtKB-EC"/>
</dbReference>
<dbReference type="STRING" id="50429.A0A2B4RG52"/>
<comment type="caution">
    <text evidence="18">The sequence shown here is derived from an EMBL/GenBank/DDBJ whole genome shotgun (WGS) entry which is preliminary data.</text>
</comment>
<dbReference type="InterPro" id="IPR055163">
    <property type="entry name" value="ALK/LTK-like_GRD"/>
</dbReference>
<feature type="region of interest" description="Disordered" evidence="16">
    <location>
        <begin position="467"/>
        <end position="495"/>
    </location>
</feature>
<evidence type="ECO:0000256" key="4">
    <source>
        <dbReference type="ARBA" id="ARBA00022679"/>
    </source>
</evidence>
<accession>A0A2B4RG52</accession>
<evidence type="ECO:0000256" key="7">
    <source>
        <dbReference type="ARBA" id="ARBA00022741"/>
    </source>
</evidence>
<evidence type="ECO:0000256" key="13">
    <source>
        <dbReference type="ARBA" id="ARBA00023157"/>
    </source>
</evidence>
<evidence type="ECO:0000256" key="8">
    <source>
        <dbReference type="ARBA" id="ARBA00022777"/>
    </source>
</evidence>
<keyword evidence="6" id="KW-0732">Signal</keyword>
<comment type="subcellular location">
    <subcellularLocation>
        <location evidence="1">Cell membrane</location>
        <topology evidence="1">Single-pass type I membrane protein</topology>
    </subcellularLocation>
</comment>
<feature type="compositionally biased region" description="Gly residues" evidence="16">
    <location>
        <begin position="544"/>
        <end position="557"/>
    </location>
</feature>
<evidence type="ECO:0000256" key="16">
    <source>
        <dbReference type="SAM" id="MobiDB-lite"/>
    </source>
</evidence>
<feature type="region of interest" description="Disordered" evidence="16">
    <location>
        <begin position="512"/>
        <end position="587"/>
    </location>
</feature>
<evidence type="ECO:0000256" key="15">
    <source>
        <dbReference type="ARBA" id="ARBA00023180"/>
    </source>
</evidence>
<evidence type="ECO:0000256" key="9">
    <source>
        <dbReference type="ARBA" id="ARBA00022840"/>
    </source>
</evidence>
<evidence type="ECO:0000256" key="14">
    <source>
        <dbReference type="ARBA" id="ARBA00023170"/>
    </source>
</evidence>
<keyword evidence="12" id="KW-0829">Tyrosine-protein kinase</keyword>
<dbReference type="OrthoDB" id="5984115at2759"/>
<evidence type="ECO:0000256" key="1">
    <source>
        <dbReference type="ARBA" id="ARBA00004251"/>
    </source>
</evidence>
<feature type="compositionally biased region" description="Basic and acidic residues" evidence="16">
    <location>
        <begin position="1"/>
        <end position="10"/>
    </location>
</feature>
<feature type="compositionally biased region" description="Gly residues" evidence="16">
    <location>
        <begin position="743"/>
        <end position="790"/>
    </location>
</feature>
<gene>
    <name evidence="18" type="ORF">AWC38_SpisGene20436</name>
</gene>
<feature type="region of interest" description="Disordered" evidence="16">
    <location>
        <begin position="715"/>
        <end position="790"/>
    </location>
</feature>
<dbReference type="InterPro" id="IPR003609">
    <property type="entry name" value="Pan_app"/>
</dbReference>
<feature type="compositionally biased region" description="Polar residues" evidence="16">
    <location>
        <begin position="470"/>
        <end position="480"/>
    </location>
</feature>
<dbReference type="EMBL" id="LSMT01000659">
    <property type="protein sequence ID" value="PFX15348.1"/>
    <property type="molecule type" value="Genomic_DNA"/>
</dbReference>
<evidence type="ECO:0000313" key="18">
    <source>
        <dbReference type="EMBL" id="PFX15348.1"/>
    </source>
</evidence>
<evidence type="ECO:0000313" key="19">
    <source>
        <dbReference type="Proteomes" id="UP000225706"/>
    </source>
</evidence>
<dbReference type="PANTHER" id="PTHR37162:SF1">
    <property type="entry name" value="BED-TYPE DOMAIN-CONTAINING PROTEIN"/>
    <property type="match status" value="1"/>
</dbReference>
<dbReference type="Gene3D" id="3.50.4.10">
    <property type="entry name" value="Hepatocyte Growth Factor"/>
    <property type="match status" value="1"/>
</dbReference>
<feature type="compositionally biased region" description="Gly residues" evidence="16">
    <location>
        <begin position="564"/>
        <end position="587"/>
    </location>
</feature>
<proteinExistence type="predicted"/>
<feature type="region of interest" description="Disordered" evidence="16">
    <location>
        <begin position="1"/>
        <end position="43"/>
    </location>
</feature>
<evidence type="ECO:0000256" key="3">
    <source>
        <dbReference type="ARBA" id="ARBA00022475"/>
    </source>
</evidence>
<keyword evidence="8" id="KW-0418">Kinase</keyword>
<feature type="domain" description="Apple" evidence="17">
    <location>
        <begin position="241"/>
        <end position="317"/>
    </location>
</feature>
<dbReference type="Pfam" id="PF12810">
    <property type="entry name" value="ALK_LTK_GRD"/>
    <property type="match status" value="1"/>
</dbReference>
<evidence type="ECO:0000256" key="10">
    <source>
        <dbReference type="ARBA" id="ARBA00022989"/>
    </source>
</evidence>
<keyword evidence="3" id="KW-1003">Cell membrane</keyword>
<keyword evidence="9" id="KW-0067">ATP-binding</keyword>
<feature type="compositionally biased region" description="Basic and acidic residues" evidence="16">
    <location>
        <begin position="23"/>
        <end position="34"/>
    </location>
</feature>
<keyword evidence="15" id="KW-0325">Glycoprotein</keyword>
<keyword evidence="4" id="KW-0808">Transferase</keyword>
<dbReference type="Pfam" id="PF00024">
    <property type="entry name" value="PAN_1"/>
    <property type="match status" value="1"/>
</dbReference>
<dbReference type="PROSITE" id="PS50948">
    <property type="entry name" value="PAN"/>
    <property type="match status" value="1"/>
</dbReference>
<dbReference type="Proteomes" id="UP000225706">
    <property type="component" value="Unassembled WGS sequence"/>
</dbReference>
<dbReference type="PANTHER" id="PTHR37162">
    <property type="entry name" value="HAT FAMILY DIMERISATION DOMAINCONTAINING PROTEIN-RELATED"/>
    <property type="match status" value="1"/>
</dbReference>
<keyword evidence="19" id="KW-1185">Reference proteome</keyword>
<evidence type="ECO:0000256" key="2">
    <source>
        <dbReference type="ARBA" id="ARBA00011902"/>
    </source>
</evidence>
<dbReference type="EC" id="2.7.10.1" evidence="2"/>
<dbReference type="GO" id="GO:0005886">
    <property type="term" value="C:plasma membrane"/>
    <property type="evidence" value="ECO:0007669"/>
    <property type="project" value="UniProtKB-SubCell"/>
</dbReference>
<keyword evidence="11" id="KW-0472">Membrane</keyword>
<feature type="compositionally biased region" description="Polar residues" evidence="16">
    <location>
        <begin position="673"/>
        <end position="683"/>
    </location>
</feature>
<evidence type="ECO:0000259" key="17">
    <source>
        <dbReference type="PROSITE" id="PS50948"/>
    </source>
</evidence>
<keyword evidence="5" id="KW-0812">Transmembrane</keyword>
<evidence type="ECO:0000256" key="5">
    <source>
        <dbReference type="ARBA" id="ARBA00022692"/>
    </source>
</evidence>
<dbReference type="AlphaFoldDB" id="A0A2B4RG52"/>